<dbReference type="Pfam" id="PF00126">
    <property type="entry name" value="HTH_1"/>
    <property type="match status" value="1"/>
</dbReference>
<gene>
    <name evidence="6" type="ORF">BES08_23645</name>
    <name evidence="7" type="ORF">BV97_05037</name>
</gene>
<evidence type="ECO:0000256" key="1">
    <source>
        <dbReference type="ARBA" id="ARBA00009437"/>
    </source>
</evidence>
<dbReference type="KEGG" id="nre:BES08_23645"/>
<name>A0A031JIM8_9SPHN</name>
<dbReference type="Proteomes" id="UP000024329">
    <property type="component" value="Unassembled WGS sequence"/>
</dbReference>
<dbReference type="InterPro" id="IPR050950">
    <property type="entry name" value="HTH-type_LysR_regulators"/>
</dbReference>
<reference evidence="7 8" key="1">
    <citation type="submission" date="2014-03" db="EMBL/GenBank/DDBJ databases">
        <title>Whole genome sequence of Novosphingobium resinovorum KF1.</title>
        <authorList>
            <person name="Gan H.M."/>
            <person name="Gan H.Y."/>
            <person name="Chew T.H."/>
            <person name="Savka M.A."/>
        </authorList>
    </citation>
    <scope>NUCLEOTIDE SEQUENCE [LARGE SCALE GENOMIC DNA]</scope>
    <source>
        <strain evidence="7 8">KF1</strain>
    </source>
</reference>
<keyword evidence="9" id="KW-1185">Reference proteome</keyword>
<dbReference type="PROSITE" id="PS50931">
    <property type="entry name" value="HTH_LYSR"/>
    <property type="match status" value="1"/>
</dbReference>
<evidence type="ECO:0000256" key="2">
    <source>
        <dbReference type="ARBA" id="ARBA00023015"/>
    </source>
</evidence>
<dbReference type="Pfam" id="PF03466">
    <property type="entry name" value="LysR_substrate"/>
    <property type="match status" value="1"/>
</dbReference>
<dbReference type="InterPro" id="IPR036390">
    <property type="entry name" value="WH_DNA-bd_sf"/>
</dbReference>
<accession>A0A031JIM8</accession>
<dbReference type="SUPFAM" id="SSF53850">
    <property type="entry name" value="Periplasmic binding protein-like II"/>
    <property type="match status" value="1"/>
</dbReference>
<proteinExistence type="inferred from homology"/>
<dbReference type="EMBL" id="CP017076">
    <property type="protein sequence ID" value="AOR79768.1"/>
    <property type="molecule type" value="Genomic_DNA"/>
</dbReference>
<dbReference type="GO" id="GO:0003700">
    <property type="term" value="F:DNA-binding transcription factor activity"/>
    <property type="evidence" value="ECO:0007669"/>
    <property type="project" value="InterPro"/>
</dbReference>
<reference evidence="9" key="3">
    <citation type="journal article" date="2017" name="J. Biotechnol.">
        <title>Complete genome sequence of Novosphingobium resinovorum SA1, a versatile xenobiotic-degrading bacterium capable of utilizing sulfanilic acid.</title>
        <authorList>
            <person name="Hegedus B."/>
            <person name="Kos P.B."/>
            <person name="Balint B."/>
            <person name="Maroti G."/>
            <person name="Gan H.M."/>
            <person name="Perei K."/>
            <person name="Rakhely G."/>
        </authorList>
    </citation>
    <scope>NUCLEOTIDE SEQUENCE [LARGE SCALE GENOMIC DNA]</scope>
    <source>
        <strain evidence="9">SA1</strain>
    </source>
</reference>
<dbReference type="OrthoDB" id="9775392at2"/>
<dbReference type="AlphaFoldDB" id="A0A031JIM8"/>
<keyword evidence="3" id="KW-0238">DNA-binding</keyword>
<evidence type="ECO:0000256" key="3">
    <source>
        <dbReference type="ARBA" id="ARBA00023125"/>
    </source>
</evidence>
<dbReference type="eggNOG" id="COG0583">
    <property type="taxonomic scope" value="Bacteria"/>
</dbReference>
<organism evidence="7 8">
    <name type="scientific">Novosphingobium resinovorum</name>
    <dbReference type="NCBI Taxonomy" id="158500"/>
    <lineage>
        <taxon>Bacteria</taxon>
        <taxon>Pseudomonadati</taxon>
        <taxon>Pseudomonadota</taxon>
        <taxon>Alphaproteobacteria</taxon>
        <taxon>Sphingomonadales</taxon>
        <taxon>Sphingomonadaceae</taxon>
        <taxon>Novosphingobium</taxon>
    </lineage>
</organism>
<keyword evidence="2" id="KW-0805">Transcription regulation</keyword>
<evidence type="ECO:0000259" key="5">
    <source>
        <dbReference type="PROSITE" id="PS50931"/>
    </source>
</evidence>
<dbReference type="InterPro" id="IPR036388">
    <property type="entry name" value="WH-like_DNA-bd_sf"/>
</dbReference>
<dbReference type="PRINTS" id="PR00039">
    <property type="entry name" value="HTHLYSR"/>
</dbReference>
<dbReference type="InterPro" id="IPR005119">
    <property type="entry name" value="LysR_subst-bd"/>
</dbReference>
<comment type="similarity">
    <text evidence="1">Belongs to the LysR transcriptional regulatory family.</text>
</comment>
<sequence length="306" mass="32990">MVEAGEYRRSSAIDPRALLTFRAVCDTGSISAAARALNLSQPSVSNTISLLERKLGVVLFERGRGGIVLTAEGEVLQRRAEAMATLLGDAVTEIEHTRHGIAGPLRIGGTPGALLTLLPGAIMRVEEAIGDFALSAIERPDEELLEMVRKGAIELAFVTTGIESVPADMKEVTCASDPFVLIVGPRHEKLPGRVSLREVESYPWVLPEARGAFRRQVDALFIAAGVAVPRTTIRCDSLLTTRAIVRESDRVTVLPRTVALDGVTDDSIRAVMIEEAVRERSVGVLWLAGRPLSRPAQAMMEALQNP</sequence>
<evidence type="ECO:0000313" key="6">
    <source>
        <dbReference type="EMBL" id="AOR79768.1"/>
    </source>
</evidence>
<protein>
    <submittedName>
        <fullName evidence="7">LysR family transcriptional regulator</fullName>
    </submittedName>
</protein>
<dbReference type="GO" id="GO:0003677">
    <property type="term" value="F:DNA binding"/>
    <property type="evidence" value="ECO:0007669"/>
    <property type="project" value="UniProtKB-KW"/>
</dbReference>
<reference evidence="6" key="2">
    <citation type="submission" date="2016-08" db="EMBL/GenBank/DDBJ databases">
        <authorList>
            <person name="Seilhamer J.J."/>
        </authorList>
    </citation>
    <scope>NUCLEOTIDE SEQUENCE [LARGE SCALE GENOMIC DNA]</scope>
    <source>
        <strain evidence="6">SA1</strain>
        <plasmid evidence="6">pSA1</plasmid>
    </source>
</reference>
<dbReference type="PANTHER" id="PTHR30419:SF8">
    <property type="entry name" value="NITROGEN ASSIMILATION TRANSCRIPTIONAL ACTIVATOR-RELATED"/>
    <property type="match status" value="1"/>
</dbReference>
<evidence type="ECO:0000313" key="8">
    <source>
        <dbReference type="Proteomes" id="UP000024329"/>
    </source>
</evidence>
<dbReference type="PANTHER" id="PTHR30419">
    <property type="entry name" value="HTH-TYPE TRANSCRIPTIONAL REGULATOR YBHD"/>
    <property type="match status" value="1"/>
</dbReference>
<keyword evidence="4" id="KW-0804">Transcription</keyword>
<feature type="domain" description="HTH lysR-type" evidence="5">
    <location>
        <begin position="13"/>
        <end position="70"/>
    </location>
</feature>
<dbReference type="Gene3D" id="3.40.190.290">
    <property type="match status" value="1"/>
</dbReference>
<dbReference type="Proteomes" id="UP000094626">
    <property type="component" value="Plasmid pSA1"/>
</dbReference>
<dbReference type="GO" id="GO:0005829">
    <property type="term" value="C:cytosol"/>
    <property type="evidence" value="ECO:0007669"/>
    <property type="project" value="TreeGrafter"/>
</dbReference>
<geneLocation type="plasmid" evidence="6 9">
    <name>pSA1</name>
</geneLocation>
<evidence type="ECO:0000313" key="9">
    <source>
        <dbReference type="Proteomes" id="UP000094626"/>
    </source>
</evidence>
<dbReference type="EMBL" id="JFYZ01000049">
    <property type="protein sequence ID" value="EZP73026.1"/>
    <property type="molecule type" value="Genomic_DNA"/>
</dbReference>
<keyword evidence="6" id="KW-0614">Plasmid</keyword>
<dbReference type="RefSeq" id="WP_008832078.1">
    <property type="nucleotide sequence ID" value="NZ_CP017076.1"/>
</dbReference>
<evidence type="ECO:0000313" key="7">
    <source>
        <dbReference type="EMBL" id="EZP73026.1"/>
    </source>
</evidence>
<dbReference type="SUPFAM" id="SSF46785">
    <property type="entry name" value="Winged helix' DNA-binding domain"/>
    <property type="match status" value="1"/>
</dbReference>
<evidence type="ECO:0000256" key="4">
    <source>
        <dbReference type="ARBA" id="ARBA00023163"/>
    </source>
</evidence>
<dbReference type="PATRIC" id="fig|158500.4.peg.5115"/>
<dbReference type="InterPro" id="IPR000847">
    <property type="entry name" value="LysR_HTH_N"/>
</dbReference>
<dbReference type="Gene3D" id="1.10.10.10">
    <property type="entry name" value="Winged helix-like DNA-binding domain superfamily/Winged helix DNA-binding domain"/>
    <property type="match status" value="1"/>
</dbReference>